<accession>A0A4R7ST29</accession>
<feature type="transmembrane region" description="Helical" evidence="1">
    <location>
        <begin position="9"/>
        <end position="29"/>
    </location>
</feature>
<evidence type="ECO:0008006" key="4">
    <source>
        <dbReference type="Google" id="ProtNLM"/>
    </source>
</evidence>
<feature type="transmembrane region" description="Helical" evidence="1">
    <location>
        <begin position="35"/>
        <end position="53"/>
    </location>
</feature>
<keyword evidence="1" id="KW-0472">Membrane</keyword>
<evidence type="ECO:0000313" key="2">
    <source>
        <dbReference type="EMBL" id="TDU81417.1"/>
    </source>
</evidence>
<gene>
    <name evidence="2" type="ORF">EI77_00725</name>
</gene>
<protein>
    <recommendedName>
        <fullName evidence="4">DUF4175 domain-containing protein</fullName>
    </recommendedName>
</protein>
<proteinExistence type="predicted"/>
<name>A0A4R7ST29_9BACT</name>
<dbReference type="EMBL" id="SOCA01000001">
    <property type="protein sequence ID" value="TDU81417.1"/>
    <property type="molecule type" value="Genomic_DNA"/>
</dbReference>
<evidence type="ECO:0000256" key="1">
    <source>
        <dbReference type="SAM" id="Phobius"/>
    </source>
</evidence>
<keyword evidence="3" id="KW-1185">Reference proteome</keyword>
<comment type="caution">
    <text evidence="2">The sequence shown here is derived from an EMBL/GenBank/DDBJ whole genome shotgun (WGS) entry which is preliminary data.</text>
</comment>
<keyword evidence="1" id="KW-1133">Transmembrane helix</keyword>
<dbReference type="RefSeq" id="WP_166647009.1">
    <property type="nucleotide sequence ID" value="NZ_SOCA01000001.1"/>
</dbReference>
<dbReference type="AlphaFoldDB" id="A0A4R7ST29"/>
<organism evidence="2 3">
    <name type="scientific">Prosthecobacter fusiformis</name>
    <dbReference type="NCBI Taxonomy" id="48464"/>
    <lineage>
        <taxon>Bacteria</taxon>
        <taxon>Pseudomonadati</taxon>
        <taxon>Verrucomicrobiota</taxon>
        <taxon>Verrucomicrobiia</taxon>
        <taxon>Verrucomicrobiales</taxon>
        <taxon>Verrucomicrobiaceae</taxon>
        <taxon>Prosthecobacter</taxon>
    </lineage>
</organism>
<sequence length="55" mass="6150">MNSLRRSTWAIPAILAFTSLTALILALVAEGVWDWLSWTLLALPPALIIGFWLKK</sequence>
<reference evidence="2 3" key="1">
    <citation type="submission" date="2019-03" db="EMBL/GenBank/DDBJ databases">
        <title>Genomic Encyclopedia of Archaeal and Bacterial Type Strains, Phase II (KMG-II): from individual species to whole genera.</title>
        <authorList>
            <person name="Goeker M."/>
        </authorList>
    </citation>
    <scope>NUCLEOTIDE SEQUENCE [LARGE SCALE GENOMIC DNA]</scope>
    <source>
        <strain evidence="2 3">ATCC 25309</strain>
    </source>
</reference>
<dbReference type="Proteomes" id="UP000295662">
    <property type="component" value="Unassembled WGS sequence"/>
</dbReference>
<keyword evidence="1" id="KW-0812">Transmembrane</keyword>
<evidence type="ECO:0000313" key="3">
    <source>
        <dbReference type="Proteomes" id="UP000295662"/>
    </source>
</evidence>